<feature type="signal peptide" evidence="1">
    <location>
        <begin position="1"/>
        <end position="22"/>
    </location>
</feature>
<evidence type="ECO:0000313" key="3">
    <source>
        <dbReference type="Proteomes" id="UP000075615"/>
    </source>
</evidence>
<keyword evidence="3" id="KW-1185">Reference proteome</keyword>
<gene>
    <name evidence="2" type="ORF">AWN68_18115</name>
</gene>
<keyword evidence="1" id="KW-0732">Signal</keyword>
<evidence type="ECO:0000256" key="1">
    <source>
        <dbReference type="SAM" id="SignalP"/>
    </source>
</evidence>
<dbReference type="EMBL" id="LRDB01000014">
    <property type="protein sequence ID" value="KYG77149.1"/>
    <property type="molecule type" value="Genomic_DNA"/>
</dbReference>
<dbReference type="Proteomes" id="UP000075615">
    <property type="component" value="Unassembled WGS sequence"/>
</dbReference>
<dbReference type="OrthoDB" id="1120376at2"/>
<sequence>MKITNKLIGALIIGMVGMTSCADVPQTEIDAATAAIETAKVAGAEVYVTEQYNALNDSMAVAMASLEEQKSKFFKKYTKTVEKLNNVTAMANEVSASTEATKEAVKAEILASMEEVQTLVAQGRQLITEAPKGKEGTTALEAIKTELDVVEASITESNTMFQNGELKPSLAKVKVAKEKASTINTELTEVISKYKAAPRRK</sequence>
<organism evidence="2 3">
    <name type="scientific">Roseivirga echinicomitans</name>
    <dbReference type="NCBI Taxonomy" id="296218"/>
    <lineage>
        <taxon>Bacteria</taxon>
        <taxon>Pseudomonadati</taxon>
        <taxon>Bacteroidota</taxon>
        <taxon>Cytophagia</taxon>
        <taxon>Cytophagales</taxon>
        <taxon>Roseivirgaceae</taxon>
        <taxon>Roseivirga</taxon>
    </lineage>
</organism>
<evidence type="ECO:0008006" key="4">
    <source>
        <dbReference type="Google" id="ProtNLM"/>
    </source>
</evidence>
<dbReference type="AlphaFoldDB" id="A0A150XEH1"/>
<evidence type="ECO:0000313" key="2">
    <source>
        <dbReference type="EMBL" id="KYG77149.1"/>
    </source>
</evidence>
<protein>
    <recommendedName>
        <fullName evidence="4">DUF4398 domain-containing protein</fullName>
    </recommendedName>
</protein>
<reference evidence="2 3" key="1">
    <citation type="submission" date="2016-01" db="EMBL/GenBank/DDBJ databases">
        <title>Genome sequencing of Roseivirga echinicomitans KMM 6058.</title>
        <authorList>
            <person name="Selvaratnam C."/>
            <person name="Thevarajoo S."/>
            <person name="Goh K.M."/>
            <person name="Ee R."/>
            <person name="Chan K.-G."/>
            <person name="Chong C.S."/>
        </authorList>
    </citation>
    <scope>NUCLEOTIDE SEQUENCE [LARGE SCALE GENOMIC DNA]</scope>
    <source>
        <strain evidence="2 3">KMM 6058</strain>
    </source>
</reference>
<proteinExistence type="predicted"/>
<dbReference type="RefSeq" id="WP_068415260.1">
    <property type="nucleotide sequence ID" value="NZ_LRDB01000014.1"/>
</dbReference>
<name>A0A150XEH1_9BACT</name>
<dbReference type="PROSITE" id="PS51257">
    <property type="entry name" value="PROKAR_LIPOPROTEIN"/>
    <property type="match status" value="1"/>
</dbReference>
<accession>A0A150XEH1</accession>
<comment type="caution">
    <text evidence="2">The sequence shown here is derived from an EMBL/GenBank/DDBJ whole genome shotgun (WGS) entry which is preliminary data.</text>
</comment>
<dbReference type="STRING" id="296218.AWN68_18115"/>
<feature type="chain" id="PRO_5007574606" description="DUF4398 domain-containing protein" evidence="1">
    <location>
        <begin position="23"/>
        <end position="201"/>
    </location>
</feature>